<evidence type="ECO:0000313" key="1">
    <source>
        <dbReference type="EMBL" id="MFD1320257.1"/>
    </source>
</evidence>
<dbReference type="NCBIfam" id="NF040657">
    <property type="entry name" value="immun_SitI3"/>
    <property type="match status" value="1"/>
</dbReference>
<dbReference type="InterPro" id="IPR049799">
    <property type="entry name" value="SitI3-like"/>
</dbReference>
<dbReference type="RefSeq" id="WP_377567076.1">
    <property type="nucleotide sequence ID" value="NZ_JBHTMP010000004.1"/>
</dbReference>
<accession>A0ABW3Y755</accession>
<reference evidence="2" key="1">
    <citation type="journal article" date="2019" name="Int. J. Syst. Evol. Microbiol.">
        <title>The Global Catalogue of Microorganisms (GCM) 10K type strain sequencing project: providing services to taxonomists for standard genome sequencing and annotation.</title>
        <authorList>
            <consortium name="The Broad Institute Genomics Platform"/>
            <consortium name="The Broad Institute Genome Sequencing Center for Infectious Disease"/>
            <person name="Wu L."/>
            <person name="Ma J."/>
        </authorList>
    </citation>
    <scope>NUCLEOTIDE SEQUENCE [LARGE SCALE GENOMIC DNA]</scope>
    <source>
        <strain evidence="2">JCM 31037</strain>
    </source>
</reference>
<gene>
    <name evidence="1" type="ORF">ACFQ4H_04040</name>
</gene>
<dbReference type="EMBL" id="JBHTMP010000004">
    <property type="protein sequence ID" value="MFD1320257.1"/>
    <property type="molecule type" value="Genomic_DNA"/>
</dbReference>
<comment type="caution">
    <text evidence="1">The sequence shown here is derived from an EMBL/GenBank/DDBJ whole genome shotgun (WGS) entry which is preliminary data.</text>
</comment>
<proteinExistence type="predicted"/>
<evidence type="ECO:0000313" key="2">
    <source>
        <dbReference type="Proteomes" id="UP001597260"/>
    </source>
</evidence>
<sequence>MAEEYFLYSSVEASPEEAIDFLVTALDAQRTEIGLLRGETLTMSVLAADSDDVERGLGLGIAGTRLSGLIRIRSLDLAQADDDLQAAIRAVLGLLDHYPGDAVLTFDSWIVLRRVGTSLQLNSDWPGWEEVPALQPIVEAYEMRALPKRA</sequence>
<keyword evidence="2" id="KW-1185">Reference proteome</keyword>
<organism evidence="1 2">
    <name type="scientific">Micromonospora sonneratiae</name>
    <dbReference type="NCBI Taxonomy" id="1184706"/>
    <lineage>
        <taxon>Bacteria</taxon>
        <taxon>Bacillati</taxon>
        <taxon>Actinomycetota</taxon>
        <taxon>Actinomycetes</taxon>
        <taxon>Micromonosporales</taxon>
        <taxon>Micromonosporaceae</taxon>
        <taxon>Micromonospora</taxon>
    </lineage>
</organism>
<dbReference type="Proteomes" id="UP001597260">
    <property type="component" value="Unassembled WGS sequence"/>
</dbReference>
<name>A0ABW3Y755_9ACTN</name>
<protein>
    <submittedName>
        <fullName evidence="1">SitI3 family protein</fullName>
    </submittedName>
</protein>